<dbReference type="AlphaFoldDB" id="A0AAN9C127"/>
<dbReference type="Pfam" id="PF08719">
    <property type="entry name" value="NADAR"/>
    <property type="match status" value="1"/>
</dbReference>
<name>A0AAN9C127_9CAEN</name>
<dbReference type="Proteomes" id="UP001374579">
    <property type="component" value="Unassembled WGS sequence"/>
</dbReference>
<feature type="domain" description="NADAR" evidence="1">
    <location>
        <begin position="31"/>
        <end position="181"/>
    </location>
</feature>
<evidence type="ECO:0000313" key="3">
    <source>
        <dbReference type="Proteomes" id="UP001374579"/>
    </source>
</evidence>
<dbReference type="EMBL" id="JBAMIC010000001">
    <property type="protein sequence ID" value="KAK7115553.1"/>
    <property type="molecule type" value="Genomic_DNA"/>
</dbReference>
<sequence length="189" mass="21556">MAAAAVADDKGLEGVELDATSLEQARQKYEFFWKSASPYSQWYLAGSFEVDGQSYNCAEQYMMHQKAVLFGDEQVAQKILQSEDPKFQKKMGRKVTNFDEDAWNRECINIVRKGNKAKFGQNEKLKKTLIATYPKTLVEASPVDTIWGIGYTEDTRKAWNKSTWRGQNLLGHALTDVRNDLMREEGLLT</sequence>
<reference evidence="2 3" key="1">
    <citation type="submission" date="2024-02" db="EMBL/GenBank/DDBJ databases">
        <title>Chromosome-scale genome assembly of the rough periwinkle Littorina saxatilis.</title>
        <authorList>
            <person name="De Jode A."/>
            <person name="Faria R."/>
            <person name="Formenti G."/>
            <person name="Sims Y."/>
            <person name="Smith T.P."/>
            <person name="Tracey A."/>
            <person name="Wood J.M.D."/>
            <person name="Zagrodzka Z.B."/>
            <person name="Johannesson K."/>
            <person name="Butlin R.K."/>
            <person name="Leder E.H."/>
        </authorList>
    </citation>
    <scope>NUCLEOTIDE SEQUENCE [LARGE SCALE GENOMIC DNA]</scope>
    <source>
        <strain evidence="2">Snail1</strain>
        <tissue evidence="2">Muscle</tissue>
    </source>
</reference>
<organism evidence="2 3">
    <name type="scientific">Littorina saxatilis</name>
    <dbReference type="NCBI Taxonomy" id="31220"/>
    <lineage>
        <taxon>Eukaryota</taxon>
        <taxon>Metazoa</taxon>
        <taxon>Spiralia</taxon>
        <taxon>Lophotrochozoa</taxon>
        <taxon>Mollusca</taxon>
        <taxon>Gastropoda</taxon>
        <taxon>Caenogastropoda</taxon>
        <taxon>Littorinimorpha</taxon>
        <taxon>Littorinoidea</taxon>
        <taxon>Littorinidae</taxon>
        <taxon>Littorina</taxon>
    </lineage>
</organism>
<keyword evidence="3" id="KW-1185">Reference proteome</keyword>
<dbReference type="CDD" id="cd15457">
    <property type="entry name" value="NADAR"/>
    <property type="match status" value="1"/>
</dbReference>
<gene>
    <name evidence="2" type="ORF">V1264_001396</name>
</gene>
<accession>A0AAN9C127</accession>
<evidence type="ECO:0000259" key="1">
    <source>
        <dbReference type="Pfam" id="PF08719"/>
    </source>
</evidence>
<comment type="caution">
    <text evidence="2">The sequence shown here is derived from an EMBL/GenBank/DDBJ whole genome shotgun (WGS) entry which is preliminary data.</text>
</comment>
<dbReference type="SUPFAM" id="SSF143990">
    <property type="entry name" value="YbiA-like"/>
    <property type="match status" value="1"/>
</dbReference>
<dbReference type="NCBIfam" id="TIGR02464">
    <property type="entry name" value="ribofla_fusion"/>
    <property type="match status" value="1"/>
</dbReference>
<proteinExistence type="predicted"/>
<dbReference type="InterPro" id="IPR037238">
    <property type="entry name" value="YbiA-like_sf"/>
</dbReference>
<evidence type="ECO:0000313" key="2">
    <source>
        <dbReference type="EMBL" id="KAK7115553.1"/>
    </source>
</evidence>
<protein>
    <recommendedName>
        <fullName evidence="1">NADAR domain-containing protein</fullName>
    </recommendedName>
</protein>
<dbReference type="InterPro" id="IPR012816">
    <property type="entry name" value="NADAR"/>
</dbReference>
<dbReference type="Gene3D" id="1.10.357.40">
    <property type="entry name" value="YbiA-like"/>
    <property type="match status" value="1"/>
</dbReference>